<comment type="caution">
    <text evidence="7">The sequence shown here is derived from an EMBL/GenBank/DDBJ whole genome shotgun (WGS) entry which is preliminary data.</text>
</comment>
<gene>
    <name evidence="7" type="ORF">J2S74_004969</name>
</gene>
<evidence type="ECO:0000313" key="8">
    <source>
        <dbReference type="Proteomes" id="UP001230005"/>
    </source>
</evidence>
<dbReference type="InterPro" id="IPR001650">
    <property type="entry name" value="Helicase_C-like"/>
</dbReference>
<dbReference type="InterPro" id="IPR038718">
    <property type="entry name" value="SNF2-like_sf"/>
</dbReference>
<dbReference type="CDD" id="cd18011">
    <property type="entry name" value="DEXDc_RapA"/>
    <property type="match status" value="1"/>
</dbReference>
<dbReference type="PROSITE" id="PS51192">
    <property type="entry name" value="HELICASE_ATP_BIND_1"/>
    <property type="match status" value="1"/>
</dbReference>
<feature type="domain" description="Helicase ATP-binding" evidence="5">
    <location>
        <begin position="134"/>
        <end position="319"/>
    </location>
</feature>
<name>A0ABU0A1Z6_9BACI</name>
<protein>
    <submittedName>
        <fullName evidence="7">Superfamily II DNA or RNA helicase</fullName>
    </submittedName>
</protein>
<evidence type="ECO:0000256" key="3">
    <source>
        <dbReference type="ARBA" id="ARBA00022806"/>
    </source>
</evidence>
<dbReference type="Pfam" id="PF00271">
    <property type="entry name" value="Helicase_C"/>
    <property type="match status" value="1"/>
</dbReference>
<dbReference type="Proteomes" id="UP001230005">
    <property type="component" value="Unassembled WGS sequence"/>
</dbReference>
<keyword evidence="2" id="KW-0378">Hydrolase</keyword>
<dbReference type="Gene3D" id="3.40.50.300">
    <property type="entry name" value="P-loop containing nucleotide triphosphate hydrolases"/>
    <property type="match status" value="1"/>
</dbReference>
<evidence type="ECO:0000256" key="1">
    <source>
        <dbReference type="ARBA" id="ARBA00022741"/>
    </source>
</evidence>
<dbReference type="EMBL" id="JAUSUG010000029">
    <property type="protein sequence ID" value="MDQ0257511.1"/>
    <property type="molecule type" value="Genomic_DNA"/>
</dbReference>
<dbReference type="InterPro" id="IPR027417">
    <property type="entry name" value="P-loop_NTPase"/>
</dbReference>
<dbReference type="NCBIfam" id="NF038317">
    <property type="entry name" value="DISARM_DrmD"/>
    <property type="match status" value="1"/>
</dbReference>
<dbReference type="InterPro" id="IPR014001">
    <property type="entry name" value="Helicase_ATP-bd"/>
</dbReference>
<keyword evidence="3 7" id="KW-0347">Helicase</keyword>
<dbReference type="CDD" id="cd18793">
    <property type="entry name" value="SF2_C_SNF"/>
    <property type="match status" value="1"/>
</dbReference>
<organism evidence="7 8">
    <name type="scientific">Evansella vedderi</name>
    <dbReference type="NCBI Taxonomy" id="38282"/>
    <lineage>
        <taxon>Bacteria</taxon>
        <taxon>Bacillati</taxon>
        <taxon>Bacillota</taxon>
        <taxon>Bacilli</taxon>
        <taxon>Bacillales</taxon>
        <taxon>Bacillaceae</taxon>
        <taxon>Evansella</taxon>
    </lineage>
</organism>
<dbReference type="SMART" id="SM00487">
    <property type="entry name" value="DEXDc"/>
    <property type="match status" value="1"/>
</dbReference>
<keyword evidence="8" id="KW-1185">Reference proteome</keyword>
<dbReference type="Gene3D" id="3.40.50.10810">
    <property type="entry name" value="Tandem AAA-ATPase domain"/>
    <property type="match status" value="1"/>
</dbReference>
<dbReference type="SMART" id="SM00490">
    <property type="entry name" value="HELICc"/>
    <property type="match status" value="1"/>
</dbReference>
<dbReference type="PROSITE" id="PS51194">
    <property type="entry name" value="HELICASE_CTER"/>
    <property type="match status" value="1"/>
</dbReference>
<reference evidence="7 8" key="1">
    <citation type="submission" date="2023-07" db="EMBL/GenBank/DDBJ databases">
        <title>Genomic Encyclopedia of Type Strains, Phase IV (KMG-IV): sequencing the most valuable type-strain genomes for metagenomic binning, comparative biology and taxonomic classification.</title>
        <authorList>
            <person name="Goeker M."/>
        </authorList>
    </citation>
    <scope>NUCLEOTIDE SEQUENCE [LARGE SCALE GENOMIC DNA]</scope>
    <source>
        <strain evidence="7 8">DSM 9768</strain>
    </source>
</reference>
<dbReference type="InterPro" id="IPR000330">
    <property type="entry name" value="SNF2_N"/>
</dbReference>
<dbReference type="InterPro" id="IPR049730">
    <property type="entry name" value="SNF2/RAD54-like_C"/>
</dbReference>
<dbReference type="GO" id="GO:0004386">
    <property type="term" value="F:helicase activity"/>
    <property type="evidence" value="ECO:0007669"/>
    <property type="project" value="UniProtKB-KW"/>
</dbReference>
<accession>A0ABU0A1Z6</accession>
<feature type="domain" description="Helicase C-terminal" evidence="6">
    <location>
        <begin position="526"/>
        <end position="687"/>
    </location>
</feature>
<sequence length="1079" mass="126339">MHQINKDIPKSGQLVVVRGRPAIVRGVQEYRTMDNHFSYGVEIAYTDGWNYPNSDFIIWENEVGARIIKGNMLPKIDNHSIAPDRPENLQAFLDSYKWSSINRLDENEVNDIKLIGPWQSAIQIEDYQLYPVLKALSMPRVSLLLADDVGLGKTIEAGLIISELFARNKVKRILIVCPAALQNQWKEELKEKFYLDFEIVDRDRTFRLQKEFGIDSNPWATFPRIITSMDYLRQKDIQESFRSANEQICGNNESLLPWQLLIVDEAHNFAPATLGKSSERYKMLRQFSLQFEHRLFLTATPHNGYTHSFTGLLELLDPVRFTQKTSMDSEDLSQINLTMVRRLKSDLNKISGGNRFANRFVKSLDISIRGLEKDLFIALRWYRNKGSKLLKTLGKKEKYIGDFLFNLLTKRLLSNSYSFASTWWQHVAGLDRDMPAVDELNYSINRVEAPINDDTEKNDREDDMLRKGGAWLHRFSDDLKSEMENVSSILREMGLGKDLFQISTNQFTVFPPDAKWDCLKEWICSNLTDKGKYLQEERVIIFTEYKQTMDYFVERFRSIGVEEPVLQCLYGGMTSERRQEIKKMFNDPLSSVRILLATDAAAEGINLQTNCRFIIHLDIPWNPMRLEQRNGRVDRHGQFRDVIIHHFNSADEEDMRFMSRIVSKVDRVREDLGTVGQVFDQAIINYFNDKNIDEDKMDSWVELTRSNIYEKQDLSESDKGNQKLYSQSLQRLRLTEMELGLEEHRLANVLTSAMIMENGELKEVEPGVYRITQIPPSWKKMITENLEISGGVAQGALPKIVFDPSYFEELVNNRKVFKSKSDTVLLRLGHPIMQKALSTMKKALWDQNGLGRWTIEKTKLPNGFNQILVIHYILEANNNLRENFHQEFISVPFQVSGEILIPLEKEFWNQIKNVPRNPLNIEELKKWRHQLSDQWMDFEPQLRQYLKERKLEAEVNINTHLKEMSRKVIKNESDRYDRRIKELRKSSQSNAQKKLLKEIEQQRGVLEQGSLFVEFDIEEKQKLRELELQLELIVQNYEYMRTVLEREKKRVIEHVFPKRFNLAHIDIQPLALQYIVNTM</sequence>
<dbReference type="SUPFAM" id="SSF52540">
    <property type="entry name" value="P-loop containing nucleoside triphosphate hydrolases"/>
    <property type="match status" value="2"/>
</dbReference>
<proteinExistence type="predicted"/>
<dbReference type="InterPro" id="IPR057342">
    <property type="entry name" value="DEXDc_RapA"/>
</dbReference>
<keyword evidence="4" id="KW-0067">ATP-binding</keyword>
<evidence type="ECO:0000256" key="2">
    <source>
        <dbReference type="ARBA" id="ARBA00022801"/>
    </source>
</evidence>
<dbReference type="PANTHER" id="PTHR10799">
    <property type="entry name" value="SNF2/RAD54 HELICASE FAMILY"/>
    <property type="match status" value="1"/>
</dbReference>
<evidence type="ECO:0000256" key="4">
    <source>
        <dbReference type="ARBA" id="ARBA00022840"/>
    </source>
</evidence>
<evidence type="ECO:0000259" key="6">
    <source>
        <dbReference type="PROSITE" id="PS51194"/>
    </source>
</evidence>
<keyword evidence="1" id="KW-0547">Nucleotide-binding</keyword>
<evidence type="ECO:0000313" key="7">
    <source>
        <dbReference type="EMBL" id="MDQ0257511.1"/>
    </source>
</evidence>
<dbReference type="RefSeq" id="WP_307331356.1">
    <property type="nucleotide sequence ID" value="NZ_JAUSUG010000029.1"/>
</dbReference>
<evidence type="ECO:0000259" key="5">
    <source>
        <dbReference type="PROSITE" id="PS51192"/>
    </source>
</evidence>
<dbReference type="Pfam" id="PF00176">
    <property type="entry name" value="SNF2-rel_dom"/>
    <property type="match status" value="1"/>
</dbReference>